<dbReference type="AlphaFoldDB" id="A0A7E4W6D7"/>
<dbReference type="WBParaSite" id="Pan_g7151.t1">
    <property type="protein sequence ID" value="Pan_g7151.t1"/>
    <property type="gene ID" value="Pan_g7151"/>
</dbReference>
<dbReference type="Proteomes" id="UP000492821">
    <property type="component" value="Unassembled WGS sequence"/>
</dbReference>
<proteinExistence type="predicted"/>
<evidence type="ECO:0000313" key="3">
    <source>
        <dbReference type="WBParaSite" id="Pan_g7151.t1"/>
    </source>
</evidence>
<reference evidence="2" key="1">
    <citation type="journal article" date="2013" name="Genetics">
        <title>The draft genome and transcriptome of Panagrellus redivivus are shaped by the harsh demands of a free-living lifestyle.</title>
        <authorList>
            <person name="Srinivasan J."/>
            <person name="Dillman A.R."/>
            <person name="Macchietto M.G."/>
            <person name="Heikkinen L."/>
            <person name="Lakso M."/>
            <person name="Fracchia K.M."/>
            <person name="Antoshechkin I."/>
            <person name="Mortazavi A."/>
            <person name="Wong G."/>
            <person name="Sternberg P.W."/>
        </authorList>
    </citation>
    <scope>NUCLEOTIDE SEQUENCE [LARGE SCALE GENOMIC DNA]</scope>
    <source>
        <strain evidence="2">MT8872</strain>
    </source>
</reference>
<accession>A0A7E4W6D7</accession>
<name>A0A7E4W6D7_PANRE</name>
<organism evidence="2 3">
    <name type="scientific">Panagrellus redivivus</name>
    <name type="common">Microworm</name>
    <dbReference type="NCBI Taxonomy" id="6233"/>
    <lineage>
        <taxon>Eukaryota</taxon>
        <taxon>Metazoa</taxon>
        <taxon>Ecdysozoa</taxon>
        <taxon>Nematoda</taxon>
        <taxon>Chromadorea</taxon>
        <taxon>Rhabditida</taxon>
        <taxon>Tylenchina</taxon>
        <taxon>Panagrolaimomorpha</taxon>
        <taxon>Panagrolaimoidea</taxon>
        <taxon>Panagrolaimidae</taxon>
        <taxon>Panagrellus</taxon>
    </lineage>
</organism>
<feature type="region of interest" description="Disordered" evidence="1">
    <location>
        <begin position="24"/>
        <end position="78"/>
    </location>
</feature>
<reference evidence="3" key="2">
    <citation type="submission" date="2020-10" db="UniProtKB">
        <authorList>
            <consortium name="WormBaseParasite"/>
        </authorList>
    </citation>
    <scope>IDENTIFICATION</scope>
</reference>
<protein>
    <submittedName>
        <fullName evidence="3">Transcription factor</fullName>
    </submittedName>
</protein>
<sequence>MDGYSDSLLTLGRRFQKISLSQIATMDPLNKEPSASPSPDSGDQVVSHASSKSPDTDDNDKQSGGFSIVDILTATKPQ</sequence>
<keyword evidence="2" id="KW-1185">Reference proteome</keyword>
<evidence type="ECO:0000256" key="1">
    <source>
        <dbReference type="SAM" id="MobiDB-lite"/>
    </source>
</evidence>
<evidence type="ECO:0000313" key="2">
    <source>
        <dbReference type="Proteomes" id="UP000492821"/>
    </source>
</evidence>